<name>A0A1X6X2H8_9MICO</name>
<protein>
    <submittedName>
        <fullName evidence="1">Uncharacterized protein</fullName>
    </submittedName>
</protein>
<dbReference type="RefSeq" id="WP_159458005.1">
    <property type="nucleotide sequence ID" value="NZ_FWFG01000064.1"/>
</dbReference>
<evidence type="ECO:0000313" key="1">
    <source>
        <dbReference type="EMBL" id="SLM91935.1"/>
    </source>
</evidence>
<evidence type="ECO:0000313" key="2">
    <source>
        <dbReference type="Proteomes" id="UP000195981"/>
    </source>
</evidence>
<keyword evidence="2" id="KW-1185">Reference proteome</keyword>
<dbReference type="AlphaFoldDB" id="A0A1X6X2H8"/>
<gene>
    <name evidence="1" type="ORF">FM110_07240</name>
</gene>
<dbReference type="Proteomes" id="UP000195981">
    <property type="component" value="Unassembled WGS sequence"/>
</dbReference>
<sequence>MPAPDDPAVPEALPALDASPVPATAVGRWIGRRRRLLEAVAIGALGTVVLDRRDVRT</sequence>
<proteinExistence type="predicted"/>
<dbReference type="EMBL" id="FWFG01000064">
    <property type="protein sequence ID" value="SLM91935.1"/>
    <property type="molecule type" value="Genomic_DNA"/>
</dbReference>
<organism evidence="1 2">
    <name type="scientific">Brachybacterium nesterenkovii</name>
    <dbReference type="NCBI Taxonomy" id="47847"/>
    <lineage>
        <taxon>Bacteria</taxon>
        <taxon>Bacillati</taxon>
        <taxon>Actinomycetota</taxon>
        <taxon>Actinomycetes</taxon>
        <taxon>Micrococcales</taxon>
        <taxon>Dermabacteraceae</taxon>
        <taxon>Brachybacterium</taxon>
    </lineage>
</organism>
<reference evidence="1 2" key="1">
    <citation type="submission" date="2017-02" db="EMBL/GenBank/DDBJ databases">
        <authorList>
            <person name="Peterson S.W."/>
        </authorList>
    </citation>
    <scope>NUCLEOTIDE SEQUENCE [LARGE SCALE GENOMIC DNA]</scope>
    <source>
        <strain evidence="1 2">CIP104813</strain>
    </source>
</reference>
<accession>A0A1X6X2H8</accession>